<organism evidence="2 3">
    <name type="scientific">Hermanssonia centrifuga</name>
    <dbReference type="NCBI Taxonomy" id="98765"/>
    <lineage>
        <taxon>Eukaryota</taxon>
        <taxon>Fungi</taxon>
        <taxon>Dikarya</taxon>
        <taxon>Basidiomycota</taxon>
        <taxon>Agaricomycotina</taxon>
        <taxon>Agaricomycetes</taxon>
        <taxon>Polyporales</taxon>
        <taxon>Meruliaceae</taxon>
        <taxon>Hermanssonia</taxon>
    </lineage>
</organism>
<evidence type="ECO:0000259" key="1">
    <source>
        <dbReference type="Pfam" id="PF19343"/>
    </source>
</evidence>
<protein>
    <recommendedName>
        <fullName evidence="1">HAM1-like N-terminal domain-containing protein</fullName>
    </recommendedName>
</protein>
<dbReference type="EMBL" id="SGPJ01000028">
    <property type="protein sequence ID" value="THH01258.1"/>
    <property type="molecule type" value="Genomic_DNA"/>
</dbReference>
<proteinExistence type="predicted"/>
<dbReference type="Proteomes" id="UP000309038">
    <property type="component" value="Unassembled WGS sequence"/>
</dbReference>
<dbReference type="AlphaFoldDB" id="A0A4S4KTA9"/>
<dbReference type="Pfam" id="PF19343">
    <property type="entry name" value="HAM1_N"/>
    <property type="match status" value="2"/>
</dbReference>
<accession>A0A4S4KTA9</accession>
<gene>
    <name evidence="2" type="ORF">EW026_g1404</name>
</gene>
<dbReference type="PANTHER" id="PTHR31138">
    <property type="entry name" value="CHROMOSOME 19, WHOLE GENOME SHOTGUN SEQUENCE"/>
    <property type="match status" value="1"/>
</dbReference>
<dbReference type="InterPro" id="IPR045967">
    <property type="entry name" value="HAM1-like_N"/>
</dbReference>
<name>A0A4S4KTA9_9APHY</name>
<reference evidence="2 3" key="1">
    <citation type="submission" date="2019-02" db="EMBL/GenBank/DDBJ databases">
        <title>Genome sequencing of the rare red list fungi Phlebia centrifuga.</title>
        <authorList>
            <person name="Buettner E."/>
            <person name="Kellner H."/>
        </authorList>
    </citation>
    <scope>NUCLEOTIDE SEQUENCE [LARGE SCALE GENOMIC DNA]</scope>
    <source>
        <strain evidence="2 3">DSM 108282</strain>
    </source>
</reference>
<sequence>MGLIFSCCYRQRRPISEREPLLPKHHITDVVDPFTPSQDQLNKIAESDVLSEDHEFGYGPLSEPGKEAVKSIREVIESFSAADDTLQDFMFQCSLVPSLPVHADIAVEMDHVNEEALAQELPSEVEIFEDTSSLIRSLQTLLRILLTSSVFRLLLRDIFIVARDMAGDAVIAAKDEVADVARAIERTAQFVESAAELVEDVAQNVVDATRSRPSAVEYEGNPGETIRVETQIPTLESDIFSSEVPIHVNPERLKEVAVSRLQQAIIQAHADPSFRTALRTILILVRKYTNKVRSTTDRLSDAQMPNFQPILWADPPLVNALSQLSTLLSRMASNRAMEPVLRAFHALVVDLADIPNALISDIHSQNSQTFFAFLDSLGLWFDRALSDPQFVLSEEGKRNLDGLYDRARNLVDEASHSDMDWIRHLRMLLHEINLFASALMEDKTTHRLLDALTTLSSSLSSFTQTAVIAAPGKLDAAKQKVRADLQRDLLRWLLPRLLRALHAIPMPRIEYRSTGSNLDAAIDTLYLTPSSAQASLVPDHVRICNWTELHLNVAEVNPQTDTIIPAYALPHGGMKTYSRVRVSVDGVRLSARDVGYYVCWKASVRNG</sequence>
<dbReference type="PANTHER" id="PTHR31138:SF1">
    <property type="entry name" value="PDZ DOMAIN-CONTAINING PROTEIN"/>
    <property type="match status" value="1"/>
</dbReference>
<evidence type="ECO:0000313" key="3">
    <source>
        <dbReference type="Proteomes" id="UP000309038"/>
    </source>
</evidence>
<keyword evidence="3" id="KW-1185">Reference proteome</keyword>
<feature type="domain" description="HAM1-like N-terminal" evidence="1">
    <location>
        <begin position="250"/>
        <end position="601"/>
    </location>
</feature>
<feature type="domain" description="HAM1-like N-terminal" evidence="1">
    <location>
        <begin position="36"/>
        <end position="178"/>
    </location>
</feature>
<evidence type="ECO:0000313" key="2">
    <source>
        <dbReference type="EMBL" id="THH01258.1"/>
    </source>
</evidence>
<comment type="caution">
    <text evidence="2">The sequence shown here is derived from an EMBL/GenBank/DDBJ whole genome shotgun (WGS) entry which is preliminary data.</text>
</comment>